<dbReference type="Proteomes" id="UP001162029">
    <property type="component" value="Unassembled WGS sequence"/>
</dbReference>
<reference evidence="1" key="1">
    <citation type="submission" date="2022-12" db="EMBL/GenBank/DDBJ databases">
        <authorList>
            <person name="Webb A."/>
        </authorList>
    </citation>
    <scope>NUCLEOTIDE SEQUENCE</scope>
    <source>
        <strain evidence="1">Pd1</strain>
    </source>
</reference>
<proteinExistence type="predicted"/>
<gene>
    <name evidence="1" type="ORF">PDE001_LOCUS12051</name>
</gene>
<comment type="caution">
    <text evidence="1">The sequence shown here is derived from an EMBL/GenBank/DDBJ whole genome shotgun (WGS) entry which is preliminary data.</text>
</comment>
<accession>A0AAV0VD62</accession>
<organism evidence="1 2">
    <name type="scientific">Peronospora destructor</name>
    <dbReference type="NCBI Taxonomy" id="86335"/>
    <lineage>
        <taxon>Eukaryota</taxon>
        <taxon>Sar</taxon>
        <taxon>Stramenopiles</taxon>
        <taxon>Oomycota</taxon>
        <taxon>Peronosporomycetes</taxon>
        <taxon>Peronosporales</taxon>
        <taxon>Peronosporaceae</taxon>
        <taxon>Peronospora</taxon>
    </lineage>
</organism>
<evidence type="ECO:0000313" key="1">
    <source>
        <dbReference type="EMBL" id="CAI5747119.1"/>
    </source>
</evidence>
<sequence>MSAAIGFGEYETLLPFVVKENEAQWKGLARIHTGHLVLSVDGIRARGLSFRQFAELWYPLLSSNDNRKISFSHRRVRLRDRKRAELEIEIQKQWMRSGPMRFTPVQNDAELQSKIREAHTLIWEHQLTQAYEILHSLSVGSDPTVCLLAVELEVVRVLVSNDTLYAKQAQRMANQAVTWLERLCELSSLSYSSRRQTQLALAEALFLSALLRLGCDQRLAAIGTARRCAAIYVKLHEKFCTTSTKRDRLLMPYSELQTFRKCICFGMGVLHAGGALGMKATLDSVGALLIGACDIKRGLEYLIDCGSIIEGSHCFQANWAALTLMHCSGAIRLVRQRKDQGVCDQLANAISVCRQAALQRHPKTLVFLWVEATSVSFDGDRLKRLAVALARVSNDNERAHLVRFDVGYRNFLARELADSAPQFMAICKSASAPARLRGLSSLFLAACCLLKSHEATGAKLVKSVRLLLRSARRFLALRLKDNEEDLESASLHKRLADYLNRSDEHLQLLPWEILQQSYDGVVEAELTLLRVIVLFNLQELDACDKQLQNLWFDLLSQGSSPRASSPFDRLQSQRKCLYPPASFVTQVAWFYQLRLLLERKCTRSTLKSIEKTSADTLAFLKYGKTTLQDPISSFPSTVQQPVYPYHYIYNGKVQALSKLIIRLANNKIDTNCSSPTCRF</sequence>
<protein>
    <submittedName>
        <fullName evidence="1">Uncharacterized protein</fullName>
    </submittedName>
</protein>
<dbReference type="EMBL" id="CANTFM010002670">
    <property type="protein sequence ID" value="CAI5747119.1"/>
    <property type="molecule type" value="Genomic_DNA"/>
</dbReference>
<dbReference type="AlphaFoldDB" id="A0AAV0VD62"/>
<evidence type="ECO:0000313" key="2">
    <source>
        <dbReference type="Proteomes" id="UP001162029"/>
    </source>
</evidence>
<name>A0AAV0VD62_9STRA</name>
<keyword evidence="2" id="KW-1185">Reference proteome</keyword>